<dbReference type="PANTHER" id="PTHR44688">
    <property type="entry name" value="DNA-BINDING TRANSCRIPTIONAL ACTIVATOR DEVR_DOSR"/>
    <property type="match status" value="1"/>
</dbReference>
<accession>A0A2T5MBI3</accession>
<gene>
    <name evidence="5" type="ORF">CJD38_17310</name>
</gene>
<evidence type="ECO:0000313" key="5">
    <source>
        <dbReference type="EMBL" id="PTU29111.1"/>
    </source>
</evidence>
<dbReference type="GO" id="GO:0006355">
    <property type="term" value="P:regulation of DNA-templated transcription"/>
    <property type="evidence" value="ECO:0007669"/>
    <property type="project" value="InterPro"/>
</dbReference>
<dbReference type="RefSeq" id="WP_107941642.1">
    <property type="nucleotide sequence ID" value="NZ_QANS01000008.1"/>
</dbReference>
<dbReference type="Pfam" id="PF00196">
    <property type="entry name" value="GerE"/>
    <property type="match status" value="1"/>
</dbReference>
<dbReference type="InterPro" id="IPR036388">
    <property type="entry name" value="WH-like_DNA-bd_sf"/>
</dbReference>
<dbReference type="SMART" id="SM00421">
    <property type="entry name" value="HTH_LUXR"/>
    <property type="match status" value="1"/>
</dbReference>
<protein>
    <recommendedName>
        <fullName evidence="4">HTH luxR-type domain-containing protein</fullName>
    </recommendedName>
</protein>
<dbReference type="PROSITE" id="PS50043">
    <property type="entry name" value="HTH_LUXR_2"/>
    <property type="match status" value="1"/>
</dbReference>
<dbReference type="AlphaFoldDB" id="A0A2T5MBI3"/>
<reference evidence="5 6" key="1">
    <citation type="submission" date="2018-04" db="EMBL/GenBank/DDBJ databases">
        <title>Novel species isolated from glacier.</title>
        <authorList>
            <person name="Liu Q."/>
            <person name="Xin Y.-H."/>
        </authorList>
    </citation>
    <scope>NUCLEOTIDE SEQUENCE [LARGE SCALE GENOMIC DNA]</scope>
    <source>
        <strain evidence="5 6">GT1R17</strain>
    </source>
</reference>
<evidence type="ECO:0000259" key="4">
    <source>
        <dbReference type="PROSITE" id="PS50043"/>
    </source>
</evidence>
<dbReference type="PANTHER" id="PTHR44688:SF16">
    <property type="entry name" value="DNA-BINDING TRANSCRIPTIONAL ACTIVATOR DEVR_DOSR"/>
    <property type="match status" value="1"/>
</dbReference>
<keyword evidence="6" id="KW-1185">Reference proteome</keyword>
<keyword evidence="1" id="KW-0805">Transcription regulation</keyword>
<feature type="domain" description="HTH luxR-type" evidence="4">
    <location>
        <begin position="309"/>
        <end position="374"/>
    </location>
</feature>
<evidence type="ECO:0000313" key="6">
    <source>
        <dbReference type="Proteomes" id="UP000244248"/>
    </source>
</evidence>
<evidence type="ECO:0000256" key="2">
    <source>
        <dbReference type="ARBA" id="ARBA00023125"/>
    </source>
</evidence>
<keyword evidence="3" id="KW-0804">Transcription</keyword>
<keyword evidence="2" id="KW-0238">DNA-binding</keyword>
<organism evidence="5 6">
    <name type="scientific">Stenotrophobium rhamnosiphilum</name>
    <dbReference type="NCBI Taxonomy" id="2029166"/>
    <lineage>
        <taxon>Bacteria</taxon>
        <taxon>Pseudomonadati</taxon>
        <taxon>Pseudomonadota</taxon>
        <taxon>Gammaproteobacteria</taxon>
        <taxon>Nevskiales</taxon>
        <taxon>Nevskiaceae</taxon>
        <taxon>Stenotrophobium</taxon>
    </lineage>
</organism>
<comment type="caution">
    <text evidence="5">The sequence shown here is derived from an EMBL/GenBank/DDBJ whole genome shotgun (WGS) entry which is preliminary data.</text>
</comment>
<dbReference type="Proteomes" id="UP000244248">
    <property type="component" value="Unassembled WGS sequence"/>
</dbReference>
<dbReference type="GO" id="GO:0003677">
    <property type="term" value="F:DNA binding"/>
    <property type="evidence" value="ECO:0007669"/>
    <property type="project" value="UniProtKB-KW"/>
</dbReference>
<dbReference type="Gene3D" id="1.10.10.10">
    <property type="entry name" value="Winged helix-like DNA-binding domain superfamily/Winged helix DNA-binding domain"/>
    <property type="match status" value="1"/>
</dbReference>
<proteinExistence type="predicted"/>
<name>A0A2T5MBI3_9GAMM</name>
<dbReference type="EMBL" id="QANS01000008">
    <property type="protein sequence ID" value="PTU29111.1"/>
    <property type="molecule type" value="Genomic_DNA"/>
</dbReference>
<evidence type="ECO:0000256" key="1">
    <source>
        <dbReference type="ARBA" id="ARBA00023015"/>
    </source>
</evidence>
<dbReference type="InterPro" id="IPR000792">
    <property type="entry name" value="Tscrpt_reg_LuxR_C"/>
</dbReference>
<dbReference type="InterPro" id="IPR016032">
    <property type="entry name" value="Sig_transdc_resp-reg_C-effctor"/>
</dbReference>
<dbReference type="SUPFAM" id="SSF46894">
    <property type="entry name" value="C-terminal effector domain of the bipartite response regulators"/>
    <property type="match status" value="1"/>
</dbReference>
<evidence type="ECO:0000256" key="3">
    <source>
        <dbReference type="ARBA" id="ARBA00023163"/>
    </source>
</evidence>
<dbReference type="CDD" id="cd06170">
    <property type="entry name" value="LuxR_C_like"/>
    <property type="match status" value="1"/>
</dbReference>
<sequence>MSNFRATARASARLKQLATLDISGPQLVPLVMNELHGLFSFNVGIYDHTTADGDYHFFIDEQNADKVLTPMIAHPYFLQLENEVMRSRRNSELYEFGPTPMTESMRISRSEYLHHAFHNEALRPAGGDDGARLLPRLRNGQPLGRLILGRDSRKHHNQLVSRAELQPMARVQHWIAHALEPRAPTATLEYDNKECALLIVGGDMRLRHLSPNAERLMTLAFGEYWRLKGSLPEDLLRVLSSIRQINHQDHAGQPPALDKNSPWGRFNFRAYILDATPENVGEQISNGNHVIAYGITVTHEVPVALRLIEAVHHSRLTSRQTEICYWLARGAQHREIADRCGISINTAIYHSRQIYAHFNANNRQELATQLLAKNATRH</sequence>